<evidence type="ECO:0000313" key="1">
    <source>
        <dbReference type="EMBL" id="PSR28858.1"/>
    </source>
</evidence>
<dbReference type="Proteomes" id="UP000242699">
    <property type="component" value="Unassembled WGS sequence"/>
</dbReference>
<name>A0A2T2X330_9FIRM</name>
<proteinExistence type="predicted"/>
<gene>
    <name evidence="1" type="ORF">C7B43_09250</name>
</gene>
<dbReference type="EMBL" id="PXYT01000018">
    <property type="protein sequence ID" value="PSR28858.1"/>
    <property type="molecule type" value="Genomic_DNA"/>
</dbReference>
<comment type="caution">
    <text evidence="1">The sequence shown here is derived from an EMBL/GenBank/DDBJ whole genome shotgun (WGS) entry which is preliminary data.</text>
</comment>
<dbReference type="AlphaFoldDB" id="A0A2T2X330"/>
<protein>
    <submittedName>
        <fullName evidence="1">Uncharacterized protein</fullName>
    </submittedName>
</protein>
<sequence>MRRRFCPSCHLPLSRVLGRCPRCGVDLIGLLMGESCTICANQNACGSIFQEKDKHNRREQQRKRLNH</sequence>
<accession>A0A2T2X330</accession>
<evidence type="ECO:0000313" key="2">
    <source>
        <dbReference type="Proteomes" id="UP000242699"/>
    </source>
</evidence>
<organism evidence="1 2">
    <name type="scientific">Sulfobacillus benefaciens</name>
    <dbReference type="NCBI Taxonomy" id="453960"/>
    <lineage>
        <taxon>Bacteria</taxon>
        <taxon>Bacillati</taxon>
        <taxon>Bacillota</taxon>
        <taxon>Clostridia</taxon>
        <taxon>Eubacteriales</taxon>
        <taxon>Clostridiales Family XVII. Incertae Sedis</taxon>
        <taxon>Sulfobacillus</taxon>
    </lineage>
</organism>
<reference evidence="1 2" key="1">
    <citation type="journal article" date="2014" name="BMC Genomics">
        <title>Comparison of environmental and isolate Sulfobacillus genomes reveals diverse carbon, sulfur, nitrogen, and hydrogen metabolisms.</title>
        <authorList>
            <person name="Justice N.B."/>
            <person name="Norman A."/>
            <person name="Brown C.T."/>
            <person name="Singh A."/>
            <person name="Thomas B.C."/>
            <person name="Banfield J.F."/>
        </authorList>
    </citation>
    <scope>NUCLEOTIDE SEQUENCE [LARGE SCALE GENOMIC DNA]</scope>
    <source>
        <strain evidence="1">AMDSBA1</strain>
    </source>
</reference>